<sequence>MLTEKRWRDLTEALNLSPCPDCFKAIQKAYSEGHRFYHTDQHINAMLKHLDATKSLAENPYELELAIWFHDAIYKPFSSTNELDSANWAKAFLNKENYIDAGIDRIYRLIMVTQHHGNAESNDESLMVDIDLTILGTSEEVYDEFEKNVRKEYKLVPWFVYKKKRKEILESFMSMPSVYRLDYFKSRYEDQARRNIARAIQVLSE</sequence>
<dbReference type="InterPro" id="IPR009218">
    <property type="entry name" value="HD_phosphohydro"/>
</dbReference>
<accession>A0A545T6P5</accession>
<keyword evidence="2" id="KW-1185">Reference proteome</keyword>
<comment type="caution">
    <text evidence="1">The sequence shown here is derived from an EMBL/GenBank/DDBJ whole genome shotgun (WGS) entry which is preliminary data.</text>
</comment>
<dbReference type="EMBL" id="VIKR01000004">
    <property type="protein sequence ID" value="TQV72897.1"/>
    <property type="molecule type" value="Genomic_DNA"/>
</dbReference>
<evidence type="ECO:0008006" key="3">
    <source>
        <dbReference type="Google" id="ProtNLM"/>
    </source>
</evidence>
<dbReference type="Gene3D" id="1.10.472.50">
    <property type="entry name" value="HD-domain/PDEase-like"/>
    <property type="match status" value="1"/>
</dbReference>
<organism evidence="1 2">
    <name type="scientific">Aliikangiella marina</name>
    <dbReference type="NCBI Taxonomy" id="1712262"/>
    <lineage>
        <taxon>Bacteria</taxon>
        <taxon>Pseudomonadati</taxon>
        <taxon>Pseudomonadota</taxon>
        <taxon>Gammaproteobacteria</taxon>
        <taxon>Oceanospirillales</taxon>
        <taxon>Pleioneaceae</taxon>
        <taxon>Aliikangiella</taxon>
    </lineage>
</organism>
<protein>
    <recommendedName>
        <fullName evidence="3">N-methyl-D-aspartate receptor NMDAR2C subunit</fullName>
    </recommendedName>
</protein>
<dbReference type="SUPFAM" id="SSF109604">
    <property type="entry name" value="HD-domain/PDEase-like"/>
    <property type="match status" value="1"/>
</dbReference>
<dbReference type="PANTHER" id="PTHR21174:SF0">
    <property type="entry name" value="HD PHOSPHOHYDROLASE FAMILY PROTEIN-RELATED"/>
    <property type="match status" value="1"/>
</dbReference>
<dbReference type="Proteomes" id="UP000317839">
    <property type="component" value="Unassembled WGS sequence"/>
</dbReference>
<reference evidence="1 2" key="1">
    <citation type="submission" date="2019-06" db="EMBL/GenBank/DDBJ databases">
        <title>Draft genome of Aliikangiella marina GYP-15.</title>
        <authorList>
            <person name="Wang G."/>
        </authorList>
    </citation>
    <scope>NUCLEOTIDE SEQUENCE [LARGE SCALE GENOMIC DNA]</scope>
    <source>
        <strain evidence="1 2">GYP-15</strain>
    </source>
</reference>
<name>A0A545T6P5_9GAMM</name>
<dbReference type="RefSeq" id="WP_142943036.1">
    <property type="nucleotide sequence ID" value="NZ_VIKR01000004.1"/>
</dbReference>
<evidence type="ECO:0000313" key="1">
    <source>
        <dbReference type="EMBL" id="TQV72897.1"/>
    </source>
</evidence>
<dbReference type="PIRSF" id="PIRSF035170">
    <property type="entry name" value="HD_phosphohydro"/>
    <property type="match status" value="1"/>
</dbReference>
<proteinExistence type="predicted"/>
<evidence type="ECO:0000313" key="2">
    <source>
        <dbReference type="Proteomes" id="UP000317839"/>
    </source>
</evidence>
<dbReference type="OrthoDB" id="9808993at2"/>
<dbReference type="PANTHER" id="PTHR21174">
    <property type="match status" value="1"/>
</dbReference>
<dbReference type="AlphaFoldDB" id="A0A545T6P5"/>
<gene>
    <name evidence="1" type="ORF">FLL45_15640</name>
</gene>